<reference evidence="4 5" key="1">
    <citation type="submission" date="2022-01" db="EMBL/GenBank/DDBJ databases">
        <title>Mariniradius saccharolyticus sp. nov., isolated from sediment of a river.</title>
        <authorList>
            <person name="Liu H."/>
        </authorList>
    </citation>
    <scope>NUCLEOTIDE SEQUENCE [LARGE SCALE GENOMIC DNA]</scope>
    <source>
        <strain evidence="4 5">RY-2</strain>
    </source>
</reference>
<dbReference type="SUPFAM" id="SSF51735">
    <property type="entry name" value="NAD(P)-binding Rossmann-fold domains"/>
    <property type="match status" value="1"/>
</dbReference>
<evidence type="ECO:0000259" key="3">
    <source>
        <dbReference type="Pfam" id="PF16653"/>
    </source>
</evidence>
<evidence type="ECO:0000313" key="5">
    <source>
        <dbReference type="Proteomes" id="UP001201449"/>
    </source>
</evidence>
<dbReference type="Pfam" id="PF03435">
    <property type="entry name" value="Sacchrp_dh_NADP"/>
    <property type="match status" value="1"/>
</dbReference>
<dbReference type="SUPFAM" id="SSF55347">
    <property type="entry name" value="Glyceraldehyde-3-phosphate dehydrogenase-like, C-terminal domain"/>
    <property type="match status" value="1"/>
</dbReference>
<dbReference type="Gene3D" id="3.40.50.720">
    <property type="entry name" value="NAD(P)-binding Rossmann-like Domain"/>
    <property type="match status" value="1"/>
</dbReference>
<dbReference type="InterPro" id="IPR036291">
    <property type="entry name" value="NAD(P)-bd_dom_sf"/>
</dbReference>
<dbReference type="InterPro" id="IPR051168">
    <property type="entry name" value="AASS"/>
</dbReference>
<keyword evidence="1" id="KW-0560">Oxidoreductase</keyword>
<proteinExistence type="predicted"/>
<dbReference type="InterPro" id="IPR032095">
    <property type="entry name" value="Sacchrp_dh-like_C"/>
</dbReference>
<evidence type="ECO:0000259" key="2">
    <source>
        <dbReference type="Pfam" id="PF03435"/>
    </source>
</evidence>
<dbReference type="Gene3D" id="1.10.1870.10">
    <property type="entry name" value="Domain 3, Saccharopine reductase"/>
    <property type="match status" value="1"/>
</dbReference>
<dbReference type="EMBL" id="JAKEVZ010000001">
    <property type="protein sequence ID" value="MCF1749898.1"/>
    <property type="molecule type" value="Genomic_DNA"/>
</dbReference>
<dbReference type="PANTHER" id="PTHR11133:SF22">
    <property type="entry name" value="ALPHA-AMINOADIPIC SEMIALDEHYDE SYNTHASE, MITOCHONDRIAL"/>
    <property type="match status" value="1"/>
</dbReference>
<feature type="domain" description="Saccharopine dehydrogenase-like C-terminal" evidence="3">
    <location>
        <begin position="126"/>
        <end position="434"/>
    </location>
</feature>
<dbReference type="InterPro" id="IPR005097">
    <property type="entry name" value="Sacchrp_dh_NADP-bd"/>
</dbReference>
<dbReference type="Gene3D" id="3.30.360.10">
    <property type="entry name" value="Dihydrodipicolinate Reductase, domain 2"/>
    <property type="match status" value="1"/>
</dbReference>
<organism evidence="4 5">
    <name type="scientific">Mariniradius sediminis</name>
    <dbReference type="NCBI Taxonomy" id="2909237"/>
    <lineage>
        <taxon>Bacteria</taxon>
        <taxon>Pseudomonadati</taxon>
        <taxon>Bacteroidota</taxon>
        <taxon>Cytophagia</taxon>
        <taxon>Cytophagales</taxon>
        <taxon>Cyclobacteriaceae</taxon>
        <taxon>Mariniradius</taxon>
    </lineage>
</organism>
<sequence length="444" mass="50240">MQNILILGAGKSSIYLIEYLLHSAQSKDRMVSVADIRQEFAAEKIKGHPHGLAVSINIHDQAERVQLISGADLVISMLPPPFHPIVAQDCLQYGVHFITASYESDDLRKLKNSIDEKNLFFLNECGLDPGIDHMSAMRIIEREHQAGHRILSFKSYCGGLMAPESESNPWKYKFTWNPRNVVLAGQGVAKYIESEQVKYIPYHQLFNRLEKVHFEDLGEFEGYANRNSLAYRKIYGLDSIPTLLRGTLRRTGYCSAWDIFVQLGMTDDSYLMELPKMATKKDYLSAFLPIFGGYGPEDRIRTIIPKASSDDLSKLRWLGLFSDELLPVMEGSPAAVLQGILEEKWQLEKRDKDMIVMQHIFEVETEKGIKRITSSLSCFGENETHTAMAKTVGLPLAIAADLLLDGKIKIRGLFIPVKKEIYEPILHSLESEGIIFQENEKLVS</sequence>
<evidence type="ECO:0000313" key="4">
    <source>
        <dbReference type="EMBL" id="MCF1749898.1"/>
    </source>
</evidence>
<dbReference type="Pfam" id="PF16653">
    <property type="entry name" value="Sacchrp_dh_C"/>
    <property type="match status" value="1"/>
</dbReference>
<name>A0ABS9BPC2_9BACT</name>
<gene>
    <name evidence="4" type="ORF">L0U89_02345</name>
</gene>
<comment type="caution">
    <text evidence="4">The sequence shown here is derived from an EMBL/GenBank/DDBJ whole genome shotgun (WGS) entry which is preliminary data.</text>
</comment>
<protein>
    <submittedName>
        <fullName evidence="4">Saccharopine dehydrogenase NADP-binding domain-containing protein</fullName>
    </submittedName>
</protein>
<dbReference type="RefSeq" id="WP_234860039.1">
    <property type="nucleotide sequence ID" value="NZ_JAKEVZ010000001.1"/>
</dbReference>
<dbReference type="PANTHER" id="PTHR11133">
    <property type="entry name" value="SACCHAROPINE DEHYDROGENASE"/>
    <property type="match status" value="1"/>
</dbReference>
<accession>A0ABS9BPC2</accession>
<evidence type="ECO:0000256" key="1">
    <source>
        <dbReference type="ARBA" id="ARBA00023002"/>
    </source>
</evidence>
<keyword evidence="5" id="KW-1185">Reference proteome</keyword>
<dbReference type="Proteomes" id="UP001201449">
    <property type="component" value="Unassembled WGS sequence"/>
</dbReference>
<feature type="domain" description="Saccharopine dehydrogenase NADP binding" evidence="2">
    <location>
        <begin position="4"/>
        <end position="118"/>
    </location>
</feature>